<feature type="transmembrane region" description="Helical" evidence="1">
    <location>
        <begin position="7"/>
        <end position="31"/>
    </location>
</feature>
<accession>A0ABT2ZNH5</accession>
<feature type="transmembrane region" description="Helical" evidence="1">
    <location>
        <begin position="98"/>
        <end position="118"/>
    </location>
</feature>
<proteinExistence type="predicted"/>
<dbReference type="EMBL" id="JAOWKZ010000002">
    <property type="protein sequence ID" value="MCV2872648.1"/>
    <property type="molecule type" value="Genomic_DNA"/>
</dbReference>
<dbReference type="RefSeq" id="WP_263739827.1">
    <property type="nucleotide sequence ID" value="NZ_JAOWKZ010000002.1"/>
</dbReference>
<gene>
    <name evidence="2" type="ORF">OEZ71_10115</name>
</gene>
<evidence type="ECO:0000313" key="2">
    <source>
        <dbReference type="EMBL" id="MCV2872648.1"/>
    </source>
</evidence>
<protein>
    <submittedName>
        <fullName evidence="2">DUF2254 domain-containing protein</fullName>
    </submittedName>
</protein>
<organism evidence="2 3">
    <name type="scientific">Albidovulum litorale</name>
    <dbReference type="NCBI Taxonomy" id="2984134"/>
    <lineage>
        <taxon>Bacteria</taxon>
        <taxon>Pseudomonadati</taxon>
        <taxon>Pseudomonadota</taxon>
        <taxon>Alphaproteobacteria</taxon>
        <taxon>Rhodobacterales</taxon>
        <taxon>Paracoccaceae</taxon>
        <taxon>Albidovulum</taxon>
    </lineage>
</organism>
<keyword evidence="1" id="KW-0812">Transmembrane</keyword>
<dbReference type="InterPro" id="IPR018723">
    <property type="entry name" value="DUF2254_membrane"/>
</dbReference>
<feature type="transmembrane region" description="Helical" evidence="1">
    <location>
        <begin position="51"/>
        <end position="77"/>
    </location>
</feature>
<keyword evidence="1" id="KW-1133">Transmembrane helix</keyword>
<comment type="caution">
    <text evidence="2">The sequence shown here is derived from an EMBL/GenBank/DDBJ whole genome shotgun (WGS) entry which is preliminary data.</text>
</comment>
<dbReference type="Pfam" id="PF10011">
    <property type="entry name" value="DUF2254"/>
    <property type="match status" value="1"/>
</dbReference>
<keyword evidence="1" id="KW-0472">Membrane</keyword>
<evidence type="ECO:0000313" key="3">
    <source>
        <dbReference type="Proteomes" id="UP001652564"/>
    </source>
</evidence>
<evidence type="ECO:0000256" key="1">
    <source>
        <dbReference type="SAM" id="Phobius"/>
    </source>
</evidence>
<sequence>MTWRTPFTALLTVPATIAIAIGLSGAGIVAIEHRFNAPDWLIALSPDVARAILSSVATAAMTALSLTYSLTLVVFTLAASSIGPRLLKRFTTERANQITAGLLGGTFLYALVVLGTTGNEPARIATFIAGLLAAASVVQLIWFVRTVAQSVSIDDELAKIAVRLRDGLARLKQNSGDDDDLPDDNAFLPAVTVKDTGYLARLDRSALLASAITENLVLRVEQGEGDYLLPDTVVLSVNRPLRESVHTALCKTVRQEPARSDTGTVHFSINLMVEIALRALSPGVNDTLTALAVSDMLSGALAEIAGSEPRPEVLRDPEGRARVILPGASFPSLLDTAYNPLRRASADNVLMAEGLARGLRRLHAVASANARRAVEEHADLLLRQMERAGHMPADIAAVRTFLPDAVLE</sequence>
<keyword evidence="3" id="KW-1185">Reference proteome</keyword>
<reference evidence="2 3" key="1">
    <citation type="submission" date="2022-10" db="EMBL/GenBank/DDBJ databases">
        <title>Defluviimonas sp. nov., isolated from ocean surface sediments.</title>
        <authorList>
            <person name="He W."/>
            <person name="Wang L."/>
            <person name="Zhang D.-F."/>
        </authorList>
    </citation>
    <scope>NUCLEOTIDE SEQUENCE [LARGE SCALE GENOMIC DNA]</scope>
    <source>
        <strain evidence="2 3">WL0050</strain>
    </source>
</reference>
<feature type="transmembrane region" description="Helical" evidence="1">
    <location>
        <begin position="124"/>
        <end position="144"/>
    </location>
</feature>
<name>A0ABT2ZNH5_9RHOB</name>
<dbReference type="Proteomes" id="UP001652564">
    <property type="component" value="Unassembled WGS sequence"/>
</dbReference>